<keyword evidence="2" id="KW-1133">Transmembrane helix</keyword>
<keyword evidence="2" id="KW-0472">Membrane</keyword>
<proteinExistence type="predicted"/>
<dbReference type="AlphaFoldDB" id="A0A517T3J7"/>
<dbReference type="OrthoDB" id="214462at2"/>
<evidence type="ECO:0000256" key="1">
    <source>
        <dbReference type="PROSITE-ProRule" id="PRU00339"/>
    </source>
</evidence>
<dbReference type="RefSeq" id="WP_145258873.1">
    <property type="nucleotide sequence ID" value="NZ_CP036316.1"/>
</dbReference>
<keyword evidence="5" id="KW-1185">Reference proteome</keyword>
<dbReference type="PROSITE" id="PS50005">
    <property type="entry name" value="TPR"/>
    <property type="match status" value="1"/>
</dbReference>
<feature type="signal peptide" evidence="3">
    <location>
        <begin position="1"/>
        <end position="20"/>
    </location>
</feature>
<keyword evidence="1" id="KW-0802">TPR repeat</keyword>
<dbReference type="KEGG" id="chya:V22_01480"/>
<accession>A0A517T3J7</accession>
<keyword evidence="2" id="KW-0812">Transmembrane</keyword>
<dbReference type="SUPFAM" id="SSF48452">
    <property type="entry name" value="TPR-like"/>
    <property type="match status" value="1"/>
</dbReference>
<keyword evidence="3" id="KW-0732">Signal</keyword>
<sequence precursor="true">MTHRLLLLTAILLAATPAHACLWDYDTLQMERERFPGVLEVMVGKFLRHSDEWYEWRIEDRQEKLAKVEAGELELTKEEQARLYDDWAVALSKLGRDDEAIAVIDKKAAAFPETGQYETHANRGTFLIHAGRLEEGIAEIDKALAINPDAHFGREKYQKLLVEYVLSKRELKTEWDQSTPFHKEYFSFSKFIEEQDDADYESAIQGIVGMMRFGEYRSPVLLDALGDLLRFRLYGENENDLSNDAKMLAARSYLLAAQYSDSEEKQQFWREAADDAVFYQSIGDGQNKRIPLADIELQLTRELEEAERWFEGVRKAELFWINNADDPDAAYWKKYGGQEIKVGHAFPRLKDHYTDEGIPKPLIAATIFGVLTTIAAVALIITLHQRKIARTENPDSSK</sequence>
<protein>
    <submittedName>
        <fullName evidence="4">Tetratricopeptide repeat protein</fullName>
    </submittedName>
</protein>
<name>A0A517T3J7_9PLAN</name>
<evidence type="ECO:0000256" key="3">
    <source>
        <dbReference type="SAM" id="SignalP"/>
    </source>
</evidence>
<gene>
    <name evidence="4" type="ORF">V22_01480</name>
</gene>
<dbReference type="Proteomes" id="UP000319976">
    <property type="component" value="Chromosome"/>
</dbReference>
<evidence type="ECO:0000313" key="4">
    <source>
        <dbReference type="EMBL" id="QDT62950.1"/>
    </source>
</evidence>
<feature type="transmembrane region" description="Helical" evidence="2">
    <location>
        <begin position="362"/>
        <end position="383"/>
    </location>
</feature>
<evidence type="ECO:0000313" key="5">
    <source>
        <dbReference type="Proteomes" id="UP000319976"/>
    </source>
</evidence>
<reference evidence="4 5" key="1">
    <citation type="submission" date="2019-02" db="EMBL/GenBank/DDBJ databases">
        <title>Deep-cultivation of Planctomycetes and their phenomic and genomic characterization uncovers novel biology.</title>
        <authorList>
            <person name="Wiegand S."/>
            <person name="Jogler M."/>
            <person name="Boedeker C."/>
            <person name="Pinto D."/>
            <person name="Vollmers J."/>
            <person name="Rivas-Marin E."/>
            <person name="Kohn T."/>
            <person name="Peeters S.H."/>
            <person name="Heuer A."/>
            <person name="Rast P."/>
            <person name="Oberbeckmann S."/>
            <person name="Bunk B."/>
            <person name="Jeske O."/>
            <person name="Meyerdierks A."/>
            <person name="Storesund J.E."/>
            <person name="Kallscheuer N."/>
            <person name="Luecker S."/>
            <person name="Lage O.M."/>
            <person name="Pohl T."/>
            <person name="Merkel B.J."/>
            <person name="Hornburger P."/>
            <person name="Mueller R.-W."/>
            <person name="Bruemmer F."/>
            <person name="Labrenz M."/>
            <person name="Spormann A.M."/>
            <person name="Op den Camp H."/>
            <person name="Overmann J."/>
            <person name="Amann R."/>
            <person name="Jetten M.S.M."/>
            <person name="Mascher T."/>
            <person name="Medema M.H."/>
            <person name="Devos D.P."/>
            <person name="Kaster A.-K."/>
            <person name="Ovreas L."/>
            <person name="Rohde M."/>
            <person name="Galperin M.Y."/>
            <person name="Jogler C."/>
        </authorList>
    </citation>
    <scope>NUCLEOTIDE SEQUENCE [LARGE SCALE GENOMIC DNA]</scope>
    <source>
        <strain evidence="4 5">V22</strain>
    </source>
</reference>
<organism evidence="4 5">
    <name type="scientific">Calycomorphotria hydatis</name>
    <dbReference type="NCBI Taxonomy" id="2528027"/>
    <lineage>
        <taxon>Bacteria</taxon>
        <taxon>Pseudomonadati</taxon>
        <taxon>Planctomycetota</taxon>
        <taxon>Planctomycetia</taxon>
        <taxon>Planctomycetales</taxon>
        <taxon>Planctomycetaceae</taxon>
        <taxon>Calycomorphotria</taxon>
    </lineage>
</organism>
<dbReference type="InterPro" id="IPR011990">
    <property type="entry name" value="TPR-like_helical_dom_sf"/>
</dbReference>
<evidence type="ECO:0000256" key="2">
    <source>
        <dbReference type="SAM" id="Phobius"/>
    </source>
</evidence>
<feature type="repeat" description="TPR" evidence="1">
    <location>
        <begin position="117"/>
        <end position="150"/>
    </location>
</feature>
<feature type="chain" id="PRO_5022198207" evidence="3">
    <location>
        <begin position="21"/>
        <end position="398"/>
    </location>
</feature>
<dbReference type="EMBL" id="CP036316">
    <property type="protein sequence ID" value="QDT62950.1"/>
    <property type="molecule type" value="Genomic_DNA"/>
</dbReference>
<dbReference type="Gene3D" id="1.25.40.10">
    <property type="entry name" value="Tetratricopeptide repeat domain"/>
    <property type="match status" value="1"/>
</dbReference>
<dbReference type="InterPro" id="IPR019734">
    <property type="entry name" value="TPR_rpt"/>
</dbReference>